<dbReference type="Gene3D" id="3.40.190.10">
    <property type="entry name" value="Periplasmic binding protein-like II"/>
    <property type="match status" value="2"/>
</dbReference>
<keyword evidence="3" id="KW-0813">Transport</keyword>
<reference evidence="8" key="1">
    <citation type="submission" date="2023-08" db="EMBL/GenBank/DDBJ databases">
        <title>Rhodospirillaceae gen. nov., a novel taxon isolated from the Yangtze River Yuezi River estuary sludge.</title>
        <authorList>
            <person name="Ruan L."/>
        </authorList>
    </citation>
    <scope>NUCLEOTIDE SEQUENCE [LARGE SCALE GENOMIC DNA]</scope>
    <source>
        <strain evidence="8">R-7</strain>
    </source>
</reference>
<dbReference type="PANTHER" id="PTHR30006">
    <property type="entry name" value="THIAMINE-BINDING PERIPLASMIC PROTEIN-RELATED"/>
    <property type="match status" value="1"/>
</dbReference>
<evidence type="ECO:0000256" key="1">
    <source>
        <dbReference type="ARBA" id="ARBA00004418"/>
    </source>
</evidence>
<comment type="subcellular location">
    <subcellularLocation>
        <location evidence="1">Periplasm</location>
    </subcellularLocation>
</comment>
<dbReference type="RefSeq" id="WP_379960230.1">
    <property type="nucleotide sequence ID" value="NZ_JAUYVI010000007.1"/>
</dbReference>
<dbReference type="Proteomes" id="UP001230156">
    <property type="component" value="Unassembled WGS sequence"/>
</dbReference>
<evidence type="ECO:0000256" key="4">
    <source>
        <dbReference type="ARBA" id="ARBA00022729"/>
    </source>
</evidence>
<keyword evidence="4 6" id="KW-0732">Signal</keyword>
<evidence type="ECO:0000256" key="2">
    <source>
        <dbReference type="ARBA" id="ARBA00008520"/>
    </source>
</evidence>
<keyword evidence="8" id="KW-1185">Reference proteome</keyword>
<feature type="chain" id="PRO_5046588907" evidence="6">
    <location>
        <begin position="33"/>
        <end position="374"/>
    </location>
</feature>
<sequence length="374" mass="40287">MRIPSRCHSRGAVVATAAFLALLAGGVSVAAADEVPANLKGSGEVVITSGGGTWEDAQRKAFFDPFTRDTGIKVVLVPEDHAKLLASIKLGQPEADITSIPGGSLAGWANKGAVEEIDYGLFDAETLKNMPEQMKAKQGVGALLYSIAVAFNTKKFPDAAKQPKNWVDFYDTAKFPGRRALPKCEKIVDGGLLEGALMGDGVPADKVYPIDMDRAFAKVAAIKPDVGRWWVAGADAPQSLIDGEVDLAAAYNGRIFGAQKEGAPLALSWDQSLLQYDYWVIAKGSPNKENAAKFLAYISRAEPQAEFAKAISYGPVNTKAFDLVPHEMLAILPGAPELAKKQLFQNYAWWNETDTDGKTNWDKALERCVKLLSQ</sequence>
<evidence type="ECO:0000313" key="7">
    <source>
        <dbReference type="EMBL" id="MDQ7250661.1"/>
    </source>
</evidence>
<proteinExistence type="inferred from homology"/>
<accession>A0ABU0YUK0</accession>
<feature type="signal peptide" evidence="6">
    <location>
        <begin position="1"/>
        <end position="32"/>
    </location>
</feature>
<dbReference type="PANTHER" id="PTHR30006:SF3">
    <property type="entry name" value="THIAMINE-BINDING PERIPLASMIC PROTEIN"/>
    <property type="match status" value="1"/>
</dbReference>
<dbReference type="Pfam" id="PF13416">
    <property type="entry name" value="SBP_bac_8"/>
    <property type="match status" value="1"/>
</dbReference>
<comment type="caution">
    <text evidence="7">The sequence shown here is derived from an EMBL/GenBank/DDBJ whole genome shotgun (WGS) entry which is preliminary data.</text>
</comment>
<dbReference type="SUPFAM" id="SSF53850">
    <property type="entry name" value="Periplasmic binding protein-like II"/>
    <property type="match status" value="1"/>
</dbReference>
<gene>
    <name evidence="7" type="ORF">Q8A70_23430</name>
</gene>
<organism evidence="7 8">
    <name type="scientific">Dongia sedimenti</name>
    <dbReference type="NCBI Taxonomy" id="3064282"/>
    <lineage>
        <taxon>Bacteria</taxon>
        <taxon>Pseudomonadati</taxon>
        <taxon>Pseudomonadota</taxon>
        <taxon>Alphaproteobacteria</taxon>
        <taxon>Rhodospirillales</taxon>
        <taxon>Dongiaceae</taxon>
        <taxon>Dongia</taxon>
    </lineage>
</organism>
<comment type="similarity">
    <text evidence="2">Belongs to the bacterial solute-binding protein 1 family.</text>
</comment>
<evidence type="ECO:0000256" key="3">
    <source>
        <dbReference type="ARBA" id="ARBA00022448"/>
    </source>
</evidence>
<protein>
    <submittedName>
        <fullName evidence="7">Polyamine ABC transporter substrate-binding protein</fullName>
    </submittedName>
</protein>
<dbReference type="EMBL" id="JAUYVI010000007">
    <property type="protein sequence ID" value="MDQ7250661.1"/>
    <property type="molecule type" value="Genomic_DNA"/>
</dbReference>
<name>A0ABU0YUK0_9PROT</name>
<dbReference type="CDD" id="cd13589">
    <property type="entry name" value="PBP2_polyamine_RpCGA009"/>
    <property type="match status" value="1"/>
</dbReference>
<evidence type="ECO:0000256" key="5">
    <source>
        <dbReference type="ARBA" id="ARBA00022764"/>
    </source>
</evidence>
<keyword evidence="5" id="KW-0574">Periplasm</keyword>
<evidence type="ECO:0000256" key="6">
    <source>
        <dbReference type="SAM" id="SignalP"/>
    </source>
</evidence>
<evidence type="ECO:0000313" key="8">
    <source>
        <dbReference type="Proteomes" id="UP001230156"/>
    </source>
</evidence>
<dbReference type="InterPro" id="IPR006059">
    <property type="entry name" value="SBP"/>
</dbReference>